<evidence type="ECO:0000259" key="3">
    <source>
        <dbReference type="PROSITE" id="PS50977"/>
    </source>
</evidence>
<dbReference type="Proteomes" id="UP000037392">
    <property type="component" value="Unassembled WGS sequence"/>
</dbReference>
<dbReference type="RefSeq" id="WP_007863657.1">
    <property type="nucleotide sequence ID" value="NZ_KQ235881.1"/>
</dbReference>
<dbReference type="Gene3D" id="1.10.357.10">
    <property type="entry name" value="Tetracycline Repressor, domain 2"/>
    <property type="match status" value="1"/>
</dbReference>
<dbReference type="AlphaFoldDB" id="A0A0J9BWR9"/>
<dbReference type="SUPFAM" id="SSF46689">
    <property type="entry name" value="Homeodomain-like"/>
    <property type="match status" value="1"/>
</dbReference>
<protein>
    <recommendedName>
        <fullName evidence="3">HTH tetR-type domain-containing protein</fullName>
    </recommendedName>
</protein>
<feature type="DNA-binding region" description="H-T-H motif" evidence="2">
    <location>
        <begin position="26"/>
        <end position="45"/>
    </location>
</feature>
<dbReference type="PANTHER" id="PTHR43479:SF7">
    <property type="entry name" value="TETR-FAMILY TRANSCRIPTIONAL REGULATOR"/>
    <property type="match status" value="1"/>
</dbReference>
<keyword evidence="1 2" id="KW-0238">DNA-binding</keyword>
<evidence type="ECO:0000256" key="2">
    <source>
        <dbReference type="PROSITE-ProRule" id="PRU00335"/>
    </source>
</evidence>
<dbReference type="EMBL" id="ADLK01000029">
    <property type="protein sequence ID" value="KMW16601.1"/>
    <property type="molecule type" value="Genomic_DNA"/>
</dbReference>
<dbReference type="InterPro" id="IPR050624">
    <property type="entry name" value="HTH-type_Tx_Regulator"/>
</dbReference>
<dbReference type="PANTHER" id="PTHR43479">
    <property type="entry name" value="ACREF/ENVCD OPERON REPRESSOR-RELATED"/>
    <property type="match status" value="1"/>
</dbReference>
<organism evidence="4 5">
    <name type="scientific">[Clostridium] citroniae WAL-19142</name>
    <dbReference type="NCBI Taxonomy" id="742734"/>
    <lineage>
        <taxon>Bacteria</taxon>
        <taxon>Bacillati</taxon>
        <taxon>Bacillota</taxon>
        <taxon>Clostridia</taxon>
        <taxon>Lachnospirales</taxon>
        <taxon>Lachnospiraceae</taxon>
        <taxon>Enterocloster</taxon>
    </lineage>
</organism>
<dbReference type="InterPro" id="IPR039532">
    <property type="entry name" value="TetR_C_Firmicutes"/>
</dbReference>
<gene>
    <name evidence="4" type="ORF">HMPREF9470_04101</name>
</gene>
<proteinExistence type="predicted"/>
<name>A0A0J9BWR9_9FIRM</name>
<sequence>MAIDVKKLFADAIIELSNEKPLSKVTVTDIVKRVGTGRQTFYNHFLDKNDLIFWIFHRTLRGEKRIIEASGFYAYLLSIYEKAKLNQPFFTQACHLEGQNCLLESIYNQTYNYYKDYISNRFGEHVLTDECLYALAFNAHGASNMYVKWACDGMVVPPEDMARYAMNSTPDCIKVYLVSKGSEPKQFTSEIA</sequence>
<dbReference type="OrthoDB" id="9810250at2"/>
<dbReference type="GO" id="GO:0003677">
    <property type="term" value="F:DNA binding"/>
    <property type="evidence" value="ECO:0007669"/>
    <property type="project" value="UniProtKB-UniRule"/>
</dbReference>
<evidence type="ECO:0000256" key="1">
    <source>
        <dbReference type="ARBA" id="ARBA00023125"/>
    </source>
</evidence>
<dbReference type="Pfam" id="PF00440">
    <property type="entry name" value="TetR_N"/>
    <property type="match status" value="1"/>
</dbReference>
<dbReference type="PROSITE" id="PS50977">
    <property type="entry name" value="HTH_TETR_2"/>
    <property type="match status" value="1"/>
</dbReference>
<accession>A0A0J9BWR9</accession>
<dbReference type="InterPro" id="IPR009057">
    <property type="entry name" value="Homeodomain-like_sf"/>
</dbReference>
<evidence type="ECO:0000313" key="4">
    <source>
        <dbReference type="EMBL" id="KMW16601.1"/>
    </source>
</evidence>
<dbReference type="InterPro" id="IPR001647">
    <property type="entry name" value="HTH_TetR"/>
</dbReference>
<dbReference type="Pfam" id="PF14278">
    <property type="entry name" value="TetR_C_8"/>
    <property type="match status" value="1"/>
</dbReference>
<dbReference type="PATRIC" id="fig|742734.4.peg.4394"/>
<feature type="domain" description="HTH tetR-type" evidence="3">
    <location>
        <begin position="3"/>
        <end position="63"/>
    </location>
</feature>
<evidence type="ECO:0000313" key="5">
    <source>
        <dbReference type="Proteomes" id="UP000037392"/>
    </source>
</evidence>
<dbReference type="GeneID" id="93161534"/>
<reference evidence="4 5" key="1">
    <citation type="submission" date="2011-04" db="EMBL/GenBank/DDBJ databases">
        <title>The Genome Sequence of Clostridium citroniae WAL-19142.</title>
        <authorList>
            <consortium name="The Broad Institute Genome Sequencing Platform"/>
            <person name="Earl A."/>
            <person name="Ward D."/>
            <person name="Feldgarden M."/>
            <person name="Gevers D."/>
            <person name="Warren Y.A."/>
            <person name="Tyrrell K.L."/>
            <person name="Citron D.M."/>
            <person name="Goldstein E.J."/>
            <person name="Daigneault M."/>
            <person name="Allen-Vercoe E."/>
            <person name="Young S.K."/>
            <person name="Zeng Q."/>
            <person name="Gargeya S."/>
            <person name="Fitzgerald M."/>
            <person name="Haas B."/>
            <person name="Abouelleil A."/>
            <person name="Alvarado L."/>
            <person name="Arachchi H.M."/>
            <person name="Berlin A."/>
            <person name="Brown A."/>
            <person name="Chapman S.B."/>
            <person name="Chen Z."/>
            <person name="Dunbar C."/>
            <person name="Freedman E."/>
            <person name="Gearin G."/>
            <person name="Gellesch M."/>
            <person name="Goldberg J."/>
            <person name="Griggs A."/>
            <person name="Gujja S."/>
            <person name="Heilman E.R."/>
            <person name="Heiman D."/>
            <person name="Howarth C."/>
            <person name="Larson L."/>
            <person name="Lui A."/>
            <person name="MacDonald P.J."/>
            <person name="Mehta T."/>
            <person name="Montmayeur A."/>
            <person name="Murphy C."/>
            <person name="Neiman D."/>
            <person name="Pearson M."/>
            <person name="Priest M."/>
            <person name="Roberts A."/>
            <person name="Saif S."/>
            <person name="Shea T."/>
            <person name="Shenoy N."/>
            <person name="Sisk P."/>
            <person name="Stolte C."/>
            <person name="Sykes S."/>
            <person name="White J."/>
            <person name="Yandava C."/>
            <person name="Wortman J."/>
            <person name="Nusbaum C."/>
            <person name="Birren B."/>
        </authorList>
    </citation>
    <scope>NUCLEOTIDE SEQUENCE [LARGE SCALE GENOMIC DNA]</scope>
    <source>
        <strain evidence="4 5">WAL-19142</strain>
    </source>
</reference>
<comment type="caution">
    <text evidence="4">The sequence shown here is derived from an EMBL/GenBank/DDBJ whole genome shotgun (WGS) entry which is preliminary data.</text>
</comment>